<gene>
    <name evidence="1" type="ORF">ACCAA_300013</name>
</gene>
<reference evidence="1 2" key="1">
    <citation type="submission" date="2016-06" db="EMBL/GenBank/DDBJ databases">
        <authorList>
            <person name="Kjaerup R.B."/>
            <person name="Dalgaard T.S."/>
            <person name="Juul-Madsen H.R."/>
        </authorList>
    </citation>
    <scope>NUCLEOTIDE SEQUENCE [LARGE SCALE GENOMIC DNA]</scope>
    <source>
        <strain evidence="1">3</strain>
    </source>
</reference>
<accession>A0A1A8XQC5</accession>
<dbReference type="RefSeq" id="WP_186406985.1">
    <property type="nucleotide sequence ID" value="NZ_FLQX01000106.1"/>
</dbReference>
<name>A0A1A8XQC5_9PROT</name>
<dbReference type="STRING" id="1860102.ACCAA_300013"/>
<dbReference type="Proteomes" id="UP000199169">
    <property type="component" value="Unassembled WGS sequence"/>
</dbReference>
<evidence type="ECO:0000313" key="1">
    <source>
        <dbReference type="EMBL" id="SBT06148.1"/>
    </source>
</evidence>
<organism evidence="1 2">
    <name type="scientific">Candidatus Accumulibacter aalborgensis</name>
    <dbReference type="NCBI Taxonomy" id="1860102"/>
    <lineage>
        <taxon>Bacteria</taxon>
        <taxon>Pseudomonadati</taxon>
        <taxon>Pseudomonadota</taxon>
        <taxon>Betaproteobacteria</taxon>
        <taxon>Candidatus Accumulibacter</taxon>
    </lineage>
</organism>
<dbReference type="EMBL" id="FLQX01000106">
    <property type="protein sequence ID" value="SBT06148.1"/>
    <property type="molecule type" value="Genomic_DNA"/>
</dbReference>
<protein>
    <submittedName>
        <fullName evidence="1">Cyclase/dehydrase</fullName>
    </submittedName>
</protein>
<keyword evidence="2" id="KW-1185">Reference proteome</keyword>
<evidence type="ECO:0000313" key="2">
    <source>
        <dbReference type="Proteomes" id="UP000199169"/>
    </source>
</evidence>
<dbReference type="AlphaFoldDB" id="A0A1A8XQC5"/>
<sequence length="68" mass="7654">MNPLRLQERAGVRLDYDARFELARPLPPMIALLSGIGAIRPTMREQFVAMLRQIERRQAAVSAAEHGP</sequence>
<proteinExistence type="predicted"/>